<dbReference type="EMBL" id="KV722433">
    <property type="protein sequence ID" value="OCH89149.1"/>
    <property type="molecule type" value="Genomic_DNA"/>
</dbReference>
<feature type="region of interest" description="Disordered" evidence="1">
    <location>
        <begin position="1"/>
        <end position="78"/>
    </location>
</feature>
<sequence length="124" mass="13687">MYPAQDQDNRRRPSLSSYARQEASWQPAMGYPQIAPDHPSASMQGGVHGLSADVPAGGPIPAYAPVQKPRKTKPRHFLPPCPRGEACDCCARRKGLPAPGHCMHHRAADRATWKAKRRQEQETP</sequence>
<evidence type="ECO:0000313" key="3">
    <source>
        <dbReference type="Proteomes" id="UP000250043"/>
    </source>
</evidence>
<protein>
    <submittedName>
        <fullName evidence="2">Uncharacterized protein</fullName>
    </submittedName>
</protein>
<gene>
    <name evidence="2" type="ORF">OBBRIDRAFT_804877</name>
</gene>
<feature type="compositionally biased region" description="Basic and acidic residues" evidence="1">
    <location>
        <begin position="106"/>
        <end position="124"/>
    </location>
</feature>
<organism evidence="2 3">
    <name type="scientific">Obba rivulosa</name>
    <dbReference type="NCBI Taxonomy" id="1052685"/>
    <lineage>
        <taxon>Eukaryota</taxon>
        <taxon>Fungi</taxon>
        <taxon>Dikarya</taxon>
        <taxon>Basidiomycota</taxon>
        <taxon>Agaricomycotina</taxon>
        <taxon>Agaricomycetes</taxon>
        <taxon>Polyporales</taxon>
        <taxon>Gelatoporiaceae</taxon>
        <taxon>Obba</taxon>
    </lineage>
</organism>
<feature type="region of interest" description="Disordered" evidence="1">
    <location>
        <begin position="98"/>
        <end position="124"/>
    </location>
</feature>
<reference evidence="2 3" key="1">
    <citation type="submission" date="2016-07" db="EMBL/GenBank/DDBJ databases">
        <title>Draft genome of the white-rot fungus Obba rivulosa 3A-2.</title>
        <authorList>
            <consortium name="DOE Joint Genome Institute"/>
            <person name="Miettinen O."/>
            <person name="Riley R."/>
            <person name="Acob R."/>
            <person name="Barry K."/>
            <person name="Cullen D."/>
            <person name="De Vries R."/>
            <person name="Hainaut M."/>
            <person name="Hatakka A."/>
            <person name="Henrissat B."/>
            <person name="Hilden K."/>
            <person name="Kuo R."/>
            <person name="Labutti K."/>
            <person name="Lipzen A."/>
            <person name="Makela M.R."/>
            <person name="Sandor L."/>
            <person name="Spatafora J.W."/>
            <person name="Grigoriev I.V."/>
            <person name="Hibbett D.S."/>
        </authorList>
    </citation>
    <scope>NUCLEOTIDE SEQUENCE [LARGE SCALE GENOMIC DNA]</scope>
    <source>
        <strain evidence="2 3">3A-2</strain>
    </source>
</reference>
<accession>A0A8E2ATV4</accession>
<proteinExistence type="predicted"/>
<name>A0A8E2ATV4_9APHY</name>
<dbReference type="Proteomes" id="UP000250043">
    <property type="component" value="Unassembled WGS sequence"/>
</dbReference>
<evidence type="ECO:0000256" key="1">
    <source>
        <dbReference type="SAM" id="MobiDB-lite"/>
    </source>
</evidence>
<evidence type="ECO:0000313" key="2">
    <source>
        <dbReference type="EMBL" id="OCH89149.1"/>
    </source>
</evidence>
<dbReference type="AlphaFoldDB" id="A0A8E2ATV4"/>
<keyword evidence="3" id="KW-1185">Reference proteome</keyword>